<dbReference type="Proteomes" id="UP000299102">
    <property type="component" value="Unassembled WGS sequence"/>
</dbReference>
<accession>A0A4C2A9X0</accession>
<sequence length="134" mass="15561">MRPRKTTAVLRACIPPRVRPSARRAALRRNPLVTPRPLSPFRPNQSGAGKNHPRRRLDTAAADRVLGDAYQGMVFFFYLPIVSERRQRREKQNSQIPTQINRERPKRVCNKGQRWNSGPLVCRRRAMTEAEKHL</sequence>
<evidence type="ECO:0000313" key="2">
    <source>
        <dbReference type="EMBL" id="GBP95765.1"/>
    </source>
</evidence>
<protein>
    <submittedName>
        <fullName evidence="2">Uncharacterized protein</fullName>
    </submittedName>
</protein>
<dbReference type="EMBL" id="BGZK01002679">
    <property type="protein sequence ID" value="GBP95765.1"/>
    <property type="molecule type" value="Genomic_DNA"/>
</dbReference>
<keyword evidence="3" id="KW-1185">Reference proteome</keyword>
<feature type="region of interest" description="Disordered" evidence="1">
    <location>
        <begin position="31"/>
        <end position="57"/>
    </location>
</feature>
<organism evidence="2 3">
    <name type="scientific">Eumeta variegata</name>
    <name type="common">Bagworm moth</name>
    <name type="synonym">Eumeta japonica</name>
    <dbReference type="NCBI Taxonomy" id="151549"/>
    <lineage>
        <taxon>Eukaryota</taxon>
        <taxon>Metazoa</taxon>
        <taxon>Ecdysozoa</taxon>
        <taxon>Arthropoda</taxon>
        <taxon>Hexapoda</taxon>
        <taxon>Insecta</taxon>
        <taxon>Pterygota</taxon>
        <taxon>Neoptera</taxon>
        <taxon>Endopterygota</taxon>
        <taxon>Lepidoptera</taxon>
        <taxon>Glossata</taxon>
        <taxon>Ditrysia</taxon>
        <taxon>Tineoidea</taxon>
        <taxon>Psychidae</taxon>
        <taxon>Oiketicinae</taxon>
        <taxon>Eumeta</taxon>
    </lineage>
</organism>
<dbReference type="AlphaFoldDB" id="A0A4C2A9X0"/>
<evidence type="ECO:0000313" key="3">
    <source>
        <dbReference type="Proteomes" id="UP000299102"/>
    </source>
</evidence>
<name>A0A4C2A9X0_EUMVA</name>
<reference evidence="2 3" key="1">
    <citation type="journal article" date="2019" name="Commun. Biol.">
        <title>The bagworm genome reveals a unique fibroin gene that provides high tensile strength.</title>
        <authorList>
            <person name="Kono N."/>
            <person name="Nakamura H."/>
            <person name="Ohtoshi R."/>
            <person name="Tomita M."/>
            <person name="Numata K."/>
            <person name="Arakawa K."/>
        </authorList>
    </citation>
    <scope>NUCLEOTIDE SEQUENCE [LARGE SCALE GENOMIC DNA]</scope>
</reference>
<gene>
    <name evidence="2" type="ORF">EVAR_100295_1</name>
</gene>
<comment type="caution">
    <text evidence="2">The sequence shown here is derived from an EMBL/GenBank/DDBJ whole genome shotgun (WGS) entry which is preliminary data.</text>
</comment>
<proteinExistence type="predicted"/>
<evidence type="ECO:0000256" key="1">
    <source>
        <dbReference type="SAM" id="MobiDB-lite"/>
    </source>
</evidence>